<evidence type="ECO:0000313" key="2">
    <source>
        <dbReference type="Proteomes" id="UP000239197"/>
    </source>
</evidence>
<dbReference type="KEGG" id="rox:BV494_16020"/>
<dbReference type="Proteomes" id="UP000239197">
    <property type="component" value="Chromosome"/>
</dbReference>
<dbReference type="EMBL" id="CP019062">
    <property type="protein sequence ID" value="AVF36344.1"/>
    <property type="molecule type" value="Genomic_DNA"/>
</dbReference>
<accession>A0A2L1UU03</accession>
<sequence length="460" mass="52452">MKKQQGLADELALLDSVELARFIVSLYGEDDFLDAKIERLLLKKDISELVKSLKKEIKSLGRSTYFYSYYQAGELAEEIYQLQMDIENTVLPGSPDLAFKLADDLLDTAENSLNRCDDSDGSVGDVYRDTCLLWLKTASLSAVPATGWVPVIKKLADNNDYGVLDLLLPNANQLLSEDELRQLADYYERGLVASLKKKKGDIESINWSVNLHSIAEALKDPTLFIRATLLGSPEPNSLQMESMVQFSLSCSAYDEALNWLQKDWGEHGRNKPDARRLSLLAECYLGLNQPEKHLSTLIELMDASPTFENFQRVQPLVSEEYARELREKLIVLVSNETELYDQLDPLLKLGENSKAEKIAIEQAVEFSEWHYIQLVSLLGKVPEENRLFRIILLRTLTDDILERGRTQAYHHGARYLQQLDQLDKNIDAYSSLQNHVEYMAKVKAKHGRKYSFWAQYNKAS</sequence>
<gene>
    <name evidence="1" type="ORF">BV494_16020</name>
</gene>
<organism evidence="1 2">
    <name type="scientific">Rahnella sikkimica</name>
    <dbReference type="NCBI Taxonomy" id="1805933"/>
    <lineage>
        <taxon>Bacteria</taxon>
        <taxon>Pseudomonadati</taxon>
        <taxon>Pseudomonadota</taxon>
        <taxon>Gammaproteobacteria</taxon>
        <taxon>Enterobacterales</taxon>
        <taxon>Yersiniaceae</taxon>
        <taxon>Rahnella</taxon>
    </lineage>
</organism>
<evidence type="ECO:0000313" key="1">
    <source>
        <dbReference type="EMBL" id="AVF36344.1"/>
    </source>
</evidence>
<dbReference type="AlphaFoldDB" id="A0A2L1UU03"/>
<dbReference type="RefSeq" id="WP_104923754.1">
    <property type="nucleotide sequence ID" value="NZ_CP019062.1"/>
</dbReference>
<dbReference type="Pfam" id="PF21810">
    <property type="entry name" value="DUF6880"/>
    <property type="match status" value="2"/>
</dbReference>
<keyword evidence="2" id="KW-1185">Reference proteome</keyword>
<reference evidence="2" key="1">
    <citation type="submission" date="2017-01" db="EMBL/GenBank/DDBJ databases">
        <title>Genome sequence of Rouxiella sp. ERMR1:05.</title>
        <authorList>
            <person name="Kumar R."/>
            <person name="Singh D."/>
            <person name="Kumar S."/>
        </authorList>
    </citation>
    <scope>NUCLEOTIDE SEQUENCE [LARGE SCALE GENOMIC DNA]</scope>
    <source>
        <strain evidence="2">ERMR1:05</strain>
    </source>
</reference>
<protein>
    <submittedName>
        <fullName evidence="1">Uncharacterized protein</fullName>
    </submittedName>
</protein>
<name>A0A2L1UU03_9GAMM</name>
<proteinExistence type="predicted"/>
<dbReference type="InterPro" id="IPR049245">
    <property type="entry name" value="DUF6880"/>
</dbReference>
<dbReference type="OrthoDB" id="7183688at2"/>